<dbReference type="EMBL" id="OBML01000005">
    <property type="protein sequence ID" value="SOC06760.1"/>
    <property type="molecule type" value="Genomic_DNA"/>
</dbReference>
<dbReference type="PANTHER" id="PTHR10788:SF106">
    <property type="entry name" value="BCDNA.GH08860"/>
    <property type="match status" value="1"/>
</dbReference>
<dbReference type="RefSeq" id="WP_097174867.1">
    <property type="nucleotide sequence ID" value="NZ_OBML01000005.1"/>
</dbReference>
<dbReference type="AlphaFoldDB" id="A0A285SHA9"/>
<name>A0A285SHA9_9HYPH</name>
<reference evidence="3 4" key="1">
    <citation type="submission" date="2017-08" db="EMBL/GenBank/DDBJ databases">
        <authorList>
            <person name="de Groot N.N."/>
        </authorList>
    </citation>
    <scope>NUCLEOTIDE SEQUENCE [LARGE SCALE GENOMIC DNA]</scope>
    <source>
        <strain evidence="3 4">USBA 352</strain>
    </source>
</reference>
<proteinExistence type="inferred from homology"/>
<dbReference type="Proteomes" id="UP000219331">
    <property type="component" value="Unassembled WGS sequence"/>
</dbReference>
<dbReference type="CDD" id="cd03788">
    <property type="entry name" value="GT20_TPS"/>
    <property type="match status" value="1"/>
</dbReference>
<protein>
    <submittedName>
        <fullName evidence="3">Trehalose 6-phosphate synthase</fullName>
    </submittedName>
</protein>
<dbReference type="Gene3D" id="3.40.50.2000">
    <property type="entry name" value="Glycogen Phosphorylase B"/>
    <property type="match status" value="2"/>
</dbReference>
<evidence type="ECO:0000313" key="3">
    <source>
        <dbReference type="EMBL" id="SOC06760.1"/>
    </source>
</evidence>
<dbReference type="OrthoDB" id="9815690at2"/>
<dbReference type="SUPFAM" id="SSF53756">
    <property type="entry name" value="UDP-Glycosyltransferase/glycogen phosphorylase"/>
    <property type="match status" value="1"/>
</dbReference>
<feature type="region of interest" description="Disordered" evidence="2">
    <location>
        <begin position="1"/>
        <end position="38"/>
    </location>
</feature>
<evidence type="ECO:0000313" key="4">
    <source>
        <dbReference type="Proteomes" id="UP000219331"/>
    </source>
</evidence>
<dbReference type="Pfam" id="PF00982">
    <property type="entry name" value="Glyco_transf_20"/>
    <property type="match status" value="1"/>
</dbReference>
<evidence type="ECO:0000256" key="1">
    <source>
        <dbReference type="ARBA" id="ARBA00008799"/>
    </source>
</evidence>
<dbReference type="GO" id="GO:0005992">
    <property type="term" value="P:trehalose biosynthetic process"/>
    <property type="evidence" value="ECO:0007669"/>
    <property type="project" value="InterPro"/>
</dbReference>
<dbReference type="InterPro" id="IPR001830">
    <property type="entry name" value="Glyco_trans_20"/>
</dbReference>
<feature type="compositionally biased region" description="Low complexity" evidence="2">
    <location>
        <begin position="16"/>
        <end position="27"/>
    </location>
</feature>
<gene>
    <name evidence="3" type="ORF">SAMN05421512_105197</name>
</gene>
<dbReference type="GO" id="GO:0003825">
    <property type="term" value="F:alpha,alpha-trehalose-phosphate synthase (UDP-forming) activity"/>
    <property type="evidence" value="ECO:0007669"/>
    <property type="project" value="TreeGrafter"/>
</dbReference>
<sequence length="508" mass="56266">MTHLSSPTPPAPPGDIPAALAGAAAAPDAPPRLEEIGDDAGSGRLVVVSNRVANLRNTGQAGGLAVGLAETLKEREGIWFGWNGAPDGVTGGEVQVERVGPAEQVTVPLSPEDVANYYLGYANSVLWPLFHYRLDLVDYRPAFYESYQRVNQTFARQLSPFLKDDDLIWVHDYHLIPLARCLRKAGCRQRIGFFLHIPFPSPDILFAAPNHAELVEALLDYDVIGFQTQADAGNLKAYLAENSAAVQLDDIHFRVGDRTVTIDRFPIGIDAKGFAAMTREADDEVLIDLMRRQVLGRRQIIGVDRLDYSKGLPERLKAFDRLMAQHPELEKSVTYLQVAPPTREEVDAYGDIRAELEALVGSINGRLADFNWTPIRYIHRSVDRAKLAPLLRGSQVGFVTPLRDGMNLVAKEYVAAQDPEDPGVLVLSRFAGAAEEMREALIVNPYDIDDMAHKLYQALTMPLDERRSRHEALLDHVMRHDSRAWLEAFLAALGDEATSARRPQQAPS</sequence>
<organism evidence="3 4">
    <name type="scientific">Stappia indica</name>
    <dbReference type="NCBI Taxonomy" id="538381"/>
    <lineage>
        <taxon>Bacteria</taxon>
        <taxon>Pseudomonadati</taxon>
        <taxon>Pseudomonadota</taxon>
        <taxon>Alphaproteobacteria</taxon>
        <taxon>Hyphomicrobiales</taxon>
        <taxon>Stappiaceae</taxon>
        <taxon>Stappia</taxon>
    </lineage>
</organism>
<dbReference type="STRING" id="538381.GCA_001696535_02093"/>
<dbReference type="PANTHER" id="PTHR10788">
    <property type="entry name" value="TREHALOSE-6-PHOSPHATE SYNTHASE"/>
    <property type="match status" value="1"/>
</dbReference>
<evidence type="ECO:0000256" key="2">
    <source>
        <dbReference type="SAM" id="MobiDB-lite"/>
    </source>
</evidence>
<keyword evidence="4" id="KW-1185">Reference proteome</keyword>
<comment type="similarity">
    <text evidence="1">Belongs to the glycosyltransferase 20 family.</text>
</comment>
<accession>A0A285SHA9</accession>